<proteinExistence type="predicted"/>
<dbReference type="Pfam" id="PF13601">
    <property type="entry name" value="HTH_34"/>
    <property type="match status" value="1"/>
</dbReference>
<protein>
    <submittedName>
        <fullName evidence="2">MarR family transcriptional regulator</fullName>
    </submittedName>
</protein>
<dbReference type="Gene3D" id="1.10.10.10">
    <property type="entry name" value="Winged helix-like DNA-binding domain superfamily/Winged helix DNA-binding domain"/>
    <property type="match status" value="1"/>
</dbReference>
<organism evidence="2 3">
    <name type="scientific">Actinopolyspora mortivallis</name>
    <dbReference type="NCBI Taxonomy" id="33906"/>
    <lineage>
        <taxon>Bacteria</taxon>
        <taxon>Bacillati</taxon>
        <taxon>Actinomycetota</taxon>
        <taxon>Actinomycetes</taxon>
        <taxon>Actinopolysporales</taxon>
        <taxon>Actinopolysporaceae</taxon>
        <taxon>Actinopolyspora</taxon>
    </lineage>
</organism>
<evidence type="ECO:0000313" key="2">
    <source>
        <dbReference type="EMBL" id="PRW62046.1"/>
    </source>
</evidence>
<dbReference type="PANTHER" id="PTHR37318">
    <property type="entry name" value="BSL7504 PROTEIN"/>
    <property type="match status" value="1"/>
</dbReference>
<dbReference type="CDD" id="cd00090">
    <property type="entry name" value="HTH_ARSR"/>
    <property type="match status" value="1"/>
</dbReference>
<evidence type="ECO:0000313" key="3">
    <source>
        <dbReference type="Proteomes" id="UP000239352"/>
    </source>
</evidence>
<dbReference type="InParanoid" id="A0A2T0GSF3"/>
<reference evidence="2 3" key="1">
    <citation type="submission" date="2018-03" db="EMBL/GenBank/DDBJ databases">
        <title>Actinopolyspora mortivallis from Sahara, screening for active biomolecules.</title>
        <authorList>
            <person name="Selama O."/>
            <person name="Wellington E.M.H."/>
            <person name="Hacene H."/>
        </authorList>
    </citation>
    <scope>NUCLEOTIDE SEQUENCE [LARGE SCALE GENOMIC DNA]</scope>
    <source>
        <strain evidence="2 3">M5A</strain>
    </source>
</reference>
<dbReference type="InterPro" id="IPR036388">
    <property type="entry name" value="WH-like_DNA-bd_sf"/>
</dbReference>
<comment type="caution">
    <text evidence="2">The sequence shown here is derived from an EMBL/GenBank/DDBJ whole genome shotgun (WGS) entry which is preliminary data.</text>
</comment>
<feature type="domain" description="Winged helix DNA-binding" evidence="1">
    <location>
        <begin position="15"/>
        <end position="92"/>
    </location>
</feature>
<gene>
    <name evidence="2" type="ORF">CEP50_17550</name>
</gene>
<keyword evidence="3" id="KW-1185">Reference proteome</keyword>
<dbReference type="SUPFAM" id="SSF46785">
    <property type="entry name" value="Winged helix' DNA-binding domain"/>
    <property type="match status" value="1"/>
</dbReference>
<sequence length="106" mass="11952">MIEAVFDEVIHPSNRLQICAMLAEGGSWEFATVRDELGLSDSVLSKQVKVLRESGYVTVTKSPRNPRSRTWLALTAEGRRALEGHLTVLRRMAERSSPARTRENEQ</sequence>
<dbReference type="AlphaFoldDB" id="A0A2T0GSF3"/>
<dbReference type="InterPro" id="IPR027395">
    <property type="entry name" value="WH_DNA-bd_dom"/>
</dbReference>
<dbReference type="Proteomes" id="UP000239352">
    <property type="component" value="Unassembled WGS sequence"/>
</dbReference>
<name>A0A2T0GSF3_ACTMO</name>
<dbReference type="EMBL" id="PVSR01000044">
    <property type="protein sequence ID" value="PRW62046.1"/>
    <property type="molecule type" value="Genomic_DNA"/>
</dbReference>
<accession>A0A2T0GSF3</accession>
<dbReference type="InterPro" id="IPR036390">
    <property type="entry name" value="WH_DNA-bd_sf"/>
</dbReference>
<dbReference type="RefSeq" id="WP_106115032.1">
    <property type="nucleotide sequence ID" value="NZ_PVSR01000044.1"/>
</dbReference>
<dbReference type="InterPro" id="IPR011991">
    <property type="entry name" value="ArsR-like_HTH"/>
</dbReference>
<evidence type="ECO:0000259" key="1">
    <source>
        <dbReference type="Pfam" id="PF13601"/>
    </source>
</evidence>
<dbReference type="PANTHER" id="PTHR37318:SF1">
    <property type="entry name" value="BSL7504 PROTEIN"/>
    <property type="match status" value="1"/>
</dbReference>